<comment type="function">
    <text evidence="6">In the presence of manganese, represses expression of mntH and mntS. Up-regulates expression of mntP.</text>
</comment>
<keyword evidence="4" id="KW-0238">DNA-binding</keyword>
<dbReference type="EMBL" id="CP002364">
    <property type="protein sequence ID" value="ADW17621.1"/>
    <property type="molecule type" value="Genomic_DNA"/>
</dbReference>
<keyword evidence="5" id="KW-0804">Transcription</keyword>
<evidence type="ECO:0000256" key="2">
    <source>
        <dbReference type="ARBA" id="ARBA00022386"/>
    </source>
</evidence>
<dbReference type="InterPro" id="IPR036390">
    <property type="entry name" value="WH_DNA-bd_sf"/>
</dbReference>
<dbReference type="InterPro" id="IPR036421">
    <property type="entry name" value="Fe_dep_repressor_sf"/>
</dbReference>
<sequence length="173" mass="18807">MNEQTQLSASQEDYLEAVYHIASEKKVARAKDIAKRLDVRASSVTNALRVLSSLGLINYAPYDLITLTDAGLTAAREIVGRHEALANFLVIVLGVDPVEADQAACKMEHSVPKPIVNRLIQYAEYISHCPRGGITWDSGFGYYCKTGCAPGQCERSRPGVVPSHPKPPDGKPT</sequence>
<evidence type="ECO:0000256" key="7">
    <source>
        <dbReference type="SAM" id="MobiDB-lite"/>
    </source>
</evidence>
<evidence type="ECO:0000313" key="9">
    <source>
        <dbReference type="EMBL" id="ADW17621.1"/>
    </source>
</evidence>
<dbReference type="InterPro" id="IPR036388">
    <property type="entry name" value="WH-like_DNA-bd_sf"/>
</dbReference>
<proteinExistence type="inferred from homology"/>
<reference evidence="9 10" key="1">
    <citation type="journal article" date="2011" name="Stand. Genomic Sci.">
        <title>Complete genome sequence of Desulfobulbus propionicus type strain (1pr3).</title>
        <authorList>
            <person name="Pagani I."/>
            <person name="Lapidus A."/>
            <person name="Nolan M."/>
            <person name="Lucas S."/>
            <person name="Hammon N."/>
            <person name="Deshpande S."/>
            <person name="Cheng J.F."/>
            <person name="Chertkov O."/>
            <person name="Davenport K."/>
            <person name="Tapia R."/>
            <person name="Han C."/>
            <person name="Goodwin L."/>
            <person name="Pitluck S."/>
            <person name="Liolios K."/>
            <person name="Mavromatis K."/>
            <person name="Ivanova N."/>
            <person name="Mikhailova N."/>
            <person name="Pati A."/>
            <person name="Chen A."/>
            <person name="Palaniappan K."/>
            <person name="Land M."/>
            <person name="Hauser L."/>
            <person name="Chang Y.J."/>
            <person name="Jeffries C.D."/>
            <person name="Detter J.C."/>
            <person name="Brambilla E."/>
            <person name="Kannan K.P."/>
            <person name="Djao O.D."/>
            <person name="Rohde M."/>
            <person name="Pukall R."/>
            <person name="Spring S."/>
            <person name="Goker M."/>
            <person name="Sikorski J."/>
            <person name="Woyke T."/>
            <person name="Bristow J."/>
            <person name="Eisen J.A."/>
            <person name="Markowitz V."/>
            <person name="Hugenholtz P."/>
            <person name="Kyrpides N.C."/>
            <person name="Klenk H.P."/>
        </authorList>
    </citation>
    <scope>NUCLEOTIDE SEQUENCE [LARGE SCALE GENOMIC DNA]</scope>
    <source>
        <strain evidence="10">ATCC 33891 / DSM 2032 / 1pr3</strain>
    </source>
</reference>
<evidence type="ECO:0000313" key="10">
    <source>
        <dbReference type="Proteomes" id="UP000006365"/>
    </source>
</evidence>
<dbReference type="InterPro" id="IPR022687">
    <property type="entry name" value="HTH_DTXR"/>
</dbReference>
<dbReference type="GO" id="GO:0003677">
    <property type="term" value="F:DNA binding"/>
    <property type="evidence" value="ECO:0007669"/>
    <property type="project" value="UniProtKB-KW"/>
</dbReference>
<evidence type="ECO:0000256" key="5">
    <source>
        <dbReference type="ARBA" id="ARBA00023163"/>
    </source>
</evidence>
<dbReference type="GO" id="GO:0046914">
    <property type="term" value="F:transition metal ion binding"/>
    <property type="evidence" value="ECO:0007669"/>
    <property type="project" value="InterPro"/>
</dbReference>
<dbReference type="PANTHER" id="PTHR33238:SF7">
    <property type="entry name" value="IRON-DEPENDENT TRANSCRIPTIONAL REGULATOR"/>
    <property type="match status" value="1"/>
</dbReference>
<evidence type="ECO:0000256" key="6">
    <source>
        <dbReference type="ARBA" id="ARBA00025185"/>
    </source>
</evidence>
<dbReference type="Proteomes" id="UP000006365">
    <property type="component" value="Chromosome"/>
</dbReference>
<protein>
    <recommendedName>
        <fullName evidence="2">Transcriptional regulator MntR</fullName>
    </recommendedName>
</protein>
<dbReference type="KEGG" id="dpr:Despr_1466"/>
<evidence type="ECO:0000256" key="1">
    <source>
        <dbReference type="ARBA" id="ARBA00007871"/>
    </source>
</evidence>
<dbReference type="PANTHER" id="PTHR33238">
    <property type="entry name" value="IRON (METAL) DEPENDENT REPRESSOR, DTXR FAMILY"/>
    <property type="match status" value="1"/>
</dbReference>
<dbReference type="SMART" id="SM00529">
    <property type="entry name" value="HTH_DTXR"/>
    <property type="match status" value="1"/>
</dbReference>
<dbReference type="InterPro" id="IPR050536">
    <property type="entry name" value="DtxR_MntR_Metal-Reg"/>
</dbReference>
<dbReference type="InterPro" id="IPR022689">
    <property type="entry name" value="Iron_dep_repressor"/>
</dbReference>
<evidence type="ECO:0000256" key="4">
    <source>
        <dbReference type="ARBA" id="ARBA00023125"/>
    </source>
</evidence>
<name>A0A7U4DNZ8_DESPD</name>
<dbReference type="Pfam" id="PF02742">
    <property type="entry name" value="Fe_dep_repr_C"/>
    <property type="match status" value="1"/>
</dbReference>
<feature type="region of interest" description="Disordered" evidence="7">
    <location>
        <begin position="153"/>
        <end position="173"/>
    </location>
</feature>
<dbReference type="Gene3D" id="1.10.60.10">
    <property type="entry name" value="Iron dependent repressor, metal binding and dimerisation domain"/>
    <property type="match status" value="1"/>
</dbReference>
<dbReference type="GO" id="GO:0003700">
    <property type="term" value="F:DNA-binding transcription factor activity"/>
    <property type="evidence" value="ECO:0007669"/>
    <property type="project" value="InterPro"/>
</dbReference>
<dbReference type="InterPro" id="IPR001367">
    <property type="entry name" value="Fe_dep_repressor"/>
</dbReference>
<dbReference type="GO" id="GO:0046983">
    <property type="term" value="F:protein dimerization activity"/>
    <property type="evidence" value="ECO:0007669"/>
    <property type="project" value="InterPro"/>
</dbReference>
<feature type="domain" description="HTH dtxR-type" evidence="8">
    <location>
        <begin position="7"/>
        <end position="68"/>
    </location>
</feature>
<organism evidence="9 10">
    <name type="scientific">Desulfobulbus propionicus (strain ATCC 33891 / DSM 2032 / VKM B-1956 / 1pr3)</name>
    <dbReference type="NCBI Taxonomy" id="577650"/>
    <lineage>
        <taxon>Bacteria</taxon>
        <taxon>Pseudomonadati</taxon>
        <taxon>Thermodesulfobacteriota</taxon>
        <taxon>Desulfobulbia</taxon>
        <taxon>Desulfobulbales</taxon>
        <taxon>Desulfobulbaceae</taxon>
        <taxon>Desulfobulbus</taxon>
    </lineage>
</organism>
<dbReference type="PROSITE" id="PS50944">
    <property type="entry name" value="HTH_DTXR"/>
    <property type="match status" value="1"/>
</dbReference>
<dbReference type="Pfam" id="PF01325">
    <property type="entry name" value="Fe_dep_repress"/>
    <property type="match status" value="1"/>
</dbReference>
<evidence type="ECO:0000259" key="8">
    <source>
        <dbReference type="PROSITE" id="PS50944"/>
    </source>
</evidence>
<dbReference type="AlphaFoldDB" id="A0A7U4DNZ8"/>
<dbReference type="SUPFAM" id="SSF46785">
    <property type="entry name" value="Winged helix' DNA-binding domain"/>
    <property type="match status" value="1"/>
</dbReference>
<comment type="similarity">
    <text evidence="1">Belongs to the DtxR/MntR family.</text>
</comment>
<dbReference type="SUPFAM" id="SSF47979">
    <property type="entry name" value="Iron-dependent repressor protein, dimerization domain"/>
    <property type="match status" value="1"/>
</dbReference>
<gene>
    <name evidence="9" type="ordered locus">Despr_1466</name>
</gene>
<accession>A0A7U4DNZ8</accession>
<keyword evidence="3" id="KW-0805">Transcription regulation</keyword>
<dbReference type="Gene3D" id="1.10.10.10">
    <property type="entry name" value="Winged helix-like DNA-binding domain superfamily/Winged helix DNA-binding domain"/>
    <property type="match status" value="1"/>
</dbReference>
<evidence type="ECO:0000256" key="3">
    <source>
        <dbReference type="ARBA" id="ARBA00023015"/>
    </source>
</evidence>
<keyword evidence="10" id="KW-1185">Reference proteome</keyword>